<reference evidence="2 3" key="1">
    <citation type="submission" date="2020-07" db="EMBL/GenBank/DDBJ databases">
        <title>Sequencing the genomes of 1000 actinobacteria strains.</title>
        <authorList>
            <person name="Klenk H.-P."/>
        </authorList>
    </citation>
    <scope>NUCLEOTIDE SEQUENCE [LARGE SCALE GENOMIC DNA]</scope>
    <source>
        <strain evidence="2 3">DSM 40398</strain>
    </source>
</reference>
<comment type="caution">
    <text evidence="2">The sequence shown here is derived from an EMBL/GenBank/DDBJ whole genome shotgun (WGS) entry which is preliminary data.</text>
</comment>
<feature type="region of interest" description="Disordered" evidence="1">
    <location>
        <begin position="1"/>
        <end position="41"/>
    </location>
</feature>
<evidence type="ECO:0000256" key="1">
    <source>
        <dbReference type="SAM" id="MobiDB-lite"/>
    </source>
</evidence>
<keyword evidence="3" id="KW-1185">Reference proteome</keyword>
<feature type="compositionally biased region" description="Polar residues" evidence="1">
    <location>
        <begin position="16"/>
        <end position="30"/>
    </location>
</feature>
<gene>
    <name evidence="2" type="ORF">BJY14_004860</name>
</gene>
<accession>A0A7Y9JH21</accession>
<organism evidence="2 3">
    <name type="scientific">Actinomadura luteofluorescens</name>
    <dbReference type="NCBI Taxonomy" id="46163"/>
    <lineage>
        <taxon>Bacteria</taxon>
        <taxon>Bacillati</taxon>
        <taxon>Actinomycetota</taxon>
        <taxon>Actinomycetes</taxon>
        <taxon>Streptosporangiales</taxon>
        <taxon>Thermomonosporaceae</taxon>
        <taxon>Actinomadura</taxon>
    </lineage>
</organism>
<protein>
    <submittedName>
        <fullName evidence="2">Uncharacterized protein</fullName>
    </submittedName>
</protein>
<dbReference type="RefSeq" id="WP_179845715.1">
    <property type="nucleotide sequence ID" value="NZ_JACCBA010000001.1"/>
</dbReference>
<dbReference type="Proteomes" id="UP000529783">
    <property type="component" value="Unassembled WGS sequence"/>
</dbReference>
<proteinExistence type="predicted"/>
<name>A0A7Y9JH21_9ACTN</name>
<evidence type="ECO:0000313" key="2">
    <source>
        <dbReference type="EMBL" id="NYD48877.1"/>
    </source>
</evidence>
<evidence type="ECO:0000313" key="3">
    <source>
        <dbReference type="Proteomes" id="UP000529783"/>
    </source>
</evidence>
<dbReference type="EMBL" id="JACCBA010000001">
    <property type="protein sequence ID" value="NYD48877.1"/>
    <property type="molecule type" value="Genomic_DNA"/>
</dbReference>
<dbReference type="AlphaFoldDB" id="A0A7Y9JH21"/>
<sequence>MQFVEAVEAADEPTMRSMSCSTNANRSAGVSWSSTTSSEAGGQPFVLVHRSHHPIVRLTEVNPQTRRM</sequence>